<accession>A0A8T6R0U5</accession>
<dbReference type="PROSITE" id="PS51257">
    <property type="entry name" value="PROKAR_LIPOPROTEIN"/>
    <property type="match status" value="1"/>
</dbReference>
<feature type="chain" id="PRO_5039147873" description="DUF1396 domain-containing protein" evidence="1">
    <location>
        <begin position="22"/>
        <end position="281"/>
    </location>
</feature>
<name>A0A8T6R0U5_9MICO</name>
<feature type="signal peptide" evidence="1">
    <location>
        <begin position="1"/>
        <end position="21"/>
    </location>
</feature>
<evidence type="ECO:0000313" key="2">
    <source>
        <dbReference type="EMBL" id="NHA67352.1"/>
    </source>
</evidence>
<dbReference type="SUPFAM" id="SSF89392">
    <property type="entry name" value="Prokaryotic lipoproteins and lipoprotein localization factors"/>
    <property type="match status" value="1"/>
</dbReference>
<organism evidence="2 3">
    <name type="scientific">Phycicoccus flavus</name>
    <dbReference type="NCBI Taxonomy" id="2502783"/>
    <lineage>
        <taxon>Bacteria</taxon>
        <taxon>Bacillati</taxon>
        <taxon>Actinomycetota</taxon>
        <taxon>Actinomycetes</taxon>
        <taxon>Micrococcales</taxon>
        <taxon>Intrasporangiaceae</taxon>
        <taxon>Phycicoccus</taxon>
    </lineage>
</organism>
<dbReference type="AlphaFoldDB" id="A0A8T6R0U5"/>
<keyword evidence="1" id="KW-0732">Signal</keyword>
<proteinExistence type="predicted"/>
<evidence type="ECO:0008006" key="4">
    <source>
        <dbReference type="Google" id="ProtNLM"/>
    </source>
</evidence>
<dbReference type="Proteomes" id="UP000287866">
    <property type="component" value="Unassembled WGS sequence"/>
</dbReference>
<keyword evidence="3" id="KW-1185">Reference proteome</keyword>
<gene>
    <name evidence="2" type="ORF">EPD83_004665</name>
</gene>
<dbReference type="RefSeq" id="WP_165566274.1">
    <property type="nucleotide sequence ID" value="NZ_SAYU02000010.1"/>
</dbReference>
<sequence length="281" mass="29241">MKRAVLSTVALCGALALGACGSTGSTATTGGDTAASSSPSAAASAQDAAAVAEGDTVPVSELGKRSTAAVEAEGTAHLTMTAGDAQDMEARLDYSGKAPKMSMTMTNQGETVDMVYLGNVMYLGSESFAEMTGGKRWIKIDPDGTDMMSRMMGPLLDEMASSMGNPATQLETYGDSDATVVSVEDGVTTYEITVTKAQMKKALKNSEATMPGVTEETLEHIPAEGLTYTMSFDEQDLPVTMSMEVQSQSFEMTYSKWGEPVDIAAPPAKDVGTLELPTDAG</sequence>
<reference evidence="2" key="1">
    <citation type="submission" date="2020-03" db="EMBL/GenBank/DDBJ databases">
        <title>Phycicoccus flavus sp. nov., a novel endophytic actinobacterium isolated from branch of Kandelia candel.</title>
        <authorList>
            <person name="Tuo L."/>
        </authorList>
    </citation>
    <scope>NUCLEOTIDE SEQUENCE</scope>
    <source>
        <strain evidence="2">CMS6Z-2</strain>
    </source>
</reference>
<dbReference type="Gene3D" id="2.50.20.20">
    <property type="match status" value="1"/>
</dbReference>
<dbReference type="EMBL" id="SAYU02000010">
    <property type="protein sequence ID" value="NHA67352.1"/>
    <property type="molecule type" value="Genomic_DNA"/>
</dbReference>
<dbReference type="InterPro" id="IPR029046">
    <property type="entry name" value="LolA/LolB/LppX"/>
</dbReference>
<evidence type="ECO:0000256" key="1">
    <source>
        <dbReference type="SAM" id="SignalP"/>
    </source>
</evidence>
<protein>
    <recommendedName>
        <fullName evidence="4">DUF1396 domain-containing protein</fullName>
    </recommendedName>
</protein>
<comment type="caution">
    <text evidence="2">The sequence shown here is derived from an EMBL/GenBank/DDBJ whole genome shotgun (WGS) entry which is preliminary data.</text>
</comment>
<evidence type="ECO:0000313" key="3">
    <source>
        <dbReference type="Proteomes" id="UP000287866"/>
    </source>
</evidence>